<evidence type="ECO:0000313" key="4">
    <source>
        <dbReference type="EMBL" id="GEU59590.1"/>
    </source>
</evidence>
<dbReference type="PANTHER" id="PTHR11439:SF483">
    <property type="entry name" value="PEPTIDE SYNTHASE GLIP-LIKE, PUTATIVE (AFU_ORTHOLOGUE AFUA_3G12920)-RELATED"/>
    <property type="match status" value="1"/>
</dbReference>
<dbReference type="PANTHER" id="PTHR11439">
    <property type="entry name" value="GAG-POL-RELATED RETROTRANSPOSON"/>
    <property type="match status" value="1"/>
</dbReference>
<dbReference type="InterPro" id="IPR057670">
    <property type="entry name" value="SH3_retrovirus"/>
</dbReference>
<dbReference type="Pfam" id="PF25597">
    <property type="entry name" value="SH3_retrovirus"/>
    <property type="match status" value="1"/>
</dbReference>
<reference evidence="4" key="1">
    <citation type="journal article" date="2019" name="Sci. Rep.">
        <title>Draft genome of Tanacetum cinerariifolium, the natural source of mosquito coil.</title>
        <authorList>
            <person name="Yamashiro T."/>
            <person name="Shiraishi A."/>
            <person name="Satake H."/>
            <person name="Nakayama K."/>
        </authorList>
    </citation>
    <scope>NUCLEOTIDE SEQUENCE</scope>
</reference>
<dbReference type="InterPro" id="IPR043502">
    <property type="entry name" value="DNA/RNA_pol_sf"/>
</dbReference>
<comment type="caution">
    <text evidence="4">The sequence shown here is derived from an EMBL/GenBank/DDBJ whole genome shotgun (WGS) entry which is preliminary data.</text>
</comment>
<dbReference type="SUPFAM" id="SSF53098">
    <property type="entry name" value="Ribonuclease H-like"/>
    <property type="match status" value="1"/>
</dbReference>
<sequence length="1092" mass="123479">MISSNPRNRHIAQPGMNMGQDRQMQMVRGNVGNQFRQYARQNTGNPAGYNDVVKNQVIQNVVQNQWVQNARNRNGLIGVQGNGNQNQIGNGNLVAARGEGNTVGQNGNQTRCYNCRGVADLDEIEEVNANCILMANLQQASTSGTQTDSPLFYDTDGSAEFMGTVRFGNDHVAAILGFGDLHWGNILITRVYFVEGLGHNMFSVGQFCDSDLEVAFRRNTCFVRNLEGVDLLKGDCSTNLYTINLHEMASASPICLMARASSTKSWLWHQRLSHLNFDTINVLARNDLVAGLPKFKYHKEHLCPSCEQRKKEKRISSTKTSSKLEAEITSSSYGFVWTNENCQYKWEVVCFGDCGRLLLLYVVLLQSPVIIIRTENGTEFKNQVLKDYFDIVGISHQMSSIRTPQQMELWNNVIATACFTQNCSIIHRRFNKTPYELINVRKPDISFLHVFGALCYPKNDHEDIGKLGAKGYVGFFIGYSADSCAYRFYNRRTKKIMETINVSFYELSAMAFEQRSSKPRLQSMTSGQISSALDLTYALSTITTQQPSEGELDLLFEALYDDYIGGQPSATTRTVLPALEPQVSQSSTTSTTIANIAPTPTNSSSHATNIPITSQDVDELNSNAMVDGTTFVNPFANSSTSAAATLSSNQLRSDGDMCIYALTVSTMEPKNVKEAMTDPAWIESMQDELLQFKRMDVWVLVPASDNISPFTLKWIFKNKHDKEQTVIRNKSRLVVRGYRQEEGIDFEESFAPVARMEAIRIFLAYDAHKSFTMLQMDVKTAFLHGSLKEDVYVFQPEGFIDADHPSHVYKLKKALYGLKQAPRAWYDELSTFLLHNHFFKGTIDPTLFIRRFHDNILVVQVYVDDIIFGFTHPRYIQLFSDLMKSRFKMSMMGEMTFFLGLQVNQPPCGICINQSNYVLEILKKYEMESCDPVGTPMEIKDKLDLDQNGILVDATKYRSMIGALMYLTSSRPDIVHATCLCARYQAMPTEKHLKEVKGSFVISGELLTRVFAIAISCNPIQHSRTKHIAIRYHFIKEHVEKGTIELYFVKTDYQLADIFTKALPADRFNYLVRHLGMHSLSPKELDRLEKSQ</sequence>
<name>A0A6L2LEL9_TANCI</name>
<dbReference type="CDD" id="cd09272">
    <property type="entry name" value="RNase_HI_RT_Ty1"/>
    <property type="match status" value="1"/>
</dbReference>
<evidence type="ECO:0000259" key="3">
    <source>
        <dbReference type="Pfam" id="PF25597"/>
    </source>
</evidence>
<evidence type="ECO:0000259" key="1">
    <source>
        <dbReference type="Pfam" id="PF07727"/>
    </source>
</evidence>
<dbReference type="EMBL" id="BKCJ010004197">
    <property type="protein sequence ID" value="GEU59590.1"/>
    <property type="molecule type" value="Genomic_DNA"/>
</dbReference>
<gene>
    <name evidence="4" type="ORF">Tci_031568</name>
</gene>
<protein>
    <recommendedName>
        <fullName evidence="5">Retrovirus-related Pol polyprotein from transposon TNT 1-94</fullName>
    </recommendedName>
</protein>
<dbReference type="SUPFAM" id="SSF56672">
    <property type="entry name" value="DNA/RNA polymerases"/>
    <property type="match status" value="1"/>
</dbReference>
<dbReference type="Pfam" id="PF13976">
    <property type="entry name" value="gag_pre-integrs"/>
    <property type="match status" value="1"/>
</dbReference>
<dbReference type="InterPro" id="IPR012337">
    <property type="entry name" value="RNaseH-like_sf"/>
</dbReference>
<proteinExistence type="predicted"/>
<organism evidence="4">
    <name type="scientific">Tanacetum cinerariifolium</name>
    <name type="common">Dalmatian daisy</name>
    <name type="synonym">Chrysanthemum cinerariifolium</name>
    <dbReference type="NCBI Taxonomy" id="118510"/>
    <lineage>
        <taxon>Eukaryota</taxon>
        <taxon>Viridiplantae</taxon>
        <taxon>Streptophyta</taxon>
        <taxon>Embryophyta</taxon>
        <taxon>Tracheophyta</taxon>
        <taxon>Spermatophyta</taxon>
        <taxon>Magnoliopsida</taxon>
        <taxon>eudicotyledons</taxon>
        <taxon>Gunneridae</taxon>
        <taxon>Pentapetalae</taxon>
        <taxon>asterids</taxon>
        <taxon>campanulids</taxon>
        <taxon>Asterales</taxon>
        <taxon>Asteraceae</taxon>
        <taxon>Asteroideae</taxon>
        <taxon>Anthemideae</taxon>
        <taxon>Anthemidinae</taxon>
        <taxon>Tanacetum</taxon>
    </lineage>
</organism>
<accession>A0A6L2LEL9</accession>
<dbReference type="InterPro" id="IPR025724">
    <property type="entry name" value="GAG-pre-integrase_dom"/>
</dbReference>
<evidence type="ECO:0000259" key="2">
    <source>
        <dbReference type="Pfam" id="PF13976"/>
    </source>
</evidence>
<dbReference type="InterPro" id="IPR036397">
    <property type="entry name" value="RNaseH_sf"/>
</dbReference>
<feature type="domain" description="Reverse transcriptase Ty1/copia-type" evidence="1">
    <location>
        <begin position="696"/>
        <end position="938"/>
    </location>
</feature>
<evidence type="ECO:0008006" key="5">
    <source>
        <dbReference type="Google" id="ProtNLM"/>
    </source>
</evidence>
<dbReference type="Gene3D" id="3.30.420.10">
    <property type="entry name" value="Ribonuclease H-like superfamily/Ribonuclease H"/>
    <property type="match status" value="1"/>
</dbReference>
<feature type="domain" description="Retroviral polymerase SH3-like" evidence="3">
    <location>
        <begin position="454"/>
        <end position="513"/>
    </location>
</feature>
<dbReference type="AlphaFoldDB" id="A0A6L2LEL9"/>
<dbReference type="GO" id="GO:0003676">
    <property type="term" value="F:nucleic acid binding"/>
    <property type="evidence" value="ECO:0007669"/>
    <property type="project" value="InterPro"/>
</dbReference>
<dbReference type="InterPro" id="IPR013103">
    <property type="entry name" value="RVT_2"/>
</dbReference>
<feature type="domain" description="GAG-pre-integrase" evidence="2">
    <location>
        <begin position="239"/>
        <end position="310"/>
    </location>
</feature>
<dbReference type="Pfam" id="PF07727">
    <property type="entry name" value="RVT_2"/>
    <property type="match status" value="1"/>
</dbReference>